<feature type="transmembrane region" description="Helical" evidence="2">
    <location>
        <begin position="180"/>
        <end position="201"/>
    </location>
</feature>
<reference evidence="3 4" key="1">
    <citation type="journal article" date="2019" name="Nat. Ecol. Evol.">
        <title>Megaphylogeny resolves global patterns of mushroom evolution.</title>
        <authorList>
            <person name="Varga T."/>
            <person name="Krizsan K."/>
            <person name="Foldi C."/>
            <person name="Dima B."/>
            <person name="Sanchez-Garcia M."/>
            <person name="Sanchez-Ramirez S."/>
            <person name="Szollosi G.J."/>
            <person name="Szarkandi J.G."/>
            <person name="Papp V."/>
            <person name="Albert L."/>
            <person name="Andreopoulos W."/>
            <person name="Angelini C."/>
            <person name="Antonin V."/>
            <person name="Barry K.W."/>
            <person name="Bougher N.L."/>
            <person name="Buchanan P."/>
            <person name="Buyck B."/>
            <person name="Bense V."/>
            <person name="Catcheside P."/>
            <person name="Chovatia M."/>
            <person name="Cooper J."/>
            <person name="Damon W."/>
            <person name="Desjardin D."/>
            <person name="Finy P."/>
            <person name="Geml J."/>
            <person name="Haridas S."/>
            <person name="Hughes K."/>
            <person name="Justo A."/>
            <person name="Karasinski D."/>
            <person name="Kautmanova I."/>
            <person name="Kiss B."/>
            <person name="Kocsube S."/>
            <person name="Kotiranta H."/>
            <person name="LaButti K.M."/>
            <person name="Lechner B.E."/>
            <person name="Liimatainen K."/>
            <person name="Lipzen A."/>
            <person name="Lukacs Z."/>
            <person name="Mihaltcheva S."/>
            <person name="Morgado L.N."/>
            <person name="Niskanen T."/>
            <person name="Noordeloos M.E."/>
            <person name="Ohm R.A."/>
            <person name="Ortiz-Santana B."/>
            <person name="Ovrebo C."/>
            <person name="Racz N."/>
            <person name="Riley R."/>
            <person name="Savchenko A."/>
            <person name="Shiryaev A."/>
            <person name="Soop K."/>
            <person name="Spirin V."/>
            <person name="Szebenyi C."/>
            <person name="Tomsovsky M."/>
            <person name="Tulloss R.E."/>
            <person name="Uehling J."/>
            <person name="Grigoriev I.V."/>
            <person name="Vagvolgyi C."/>
            <person name="Papp T."/>
            <person name="Martin F.M."/>
            <person name="Miettinen O."/>
            <person name="Hibbett D.S."/>
            <person name="Nagy L.G."/>
        </authorList>
    </citation>
    <scope>NUCLEOTIDE SEQUENCE [LARGE SCALE GENOMIC DNA]</scope>
    <source>
        <strain evidence="3 4">CBS 121175</strain>
    </source>
</reference>
<feature type="transmembrane region" description="Helical" evidence="2">
    <location>
        <begin position="62"/>
        <end position="87"/>
    </location>
</feature>
<keyword evidence="2" id="KW-1133">Transmembrane helix</keyword>
<name>A0A5C3L0C3_COPMA</name>
<feature type="transmembrane region" description="Helical" evidence="2">
    <location>
        <begin position="25"/>
        <end position="53"/>
    </location>
</feature>
<proteinExistence type="predicted"/>
<dbReference type="OrthoDB" id="3354175at2759"/>
<gene>
    <name evidence="3" type="ORF">FA15DRAFT_707020</name>
</gene>
<feature type="transmembrane region" description="Helical" evidence="2">
    <location>
        <begin position="143"/>
        <end position="168"/>
    </location>
</feature>
<sequence length="350" mass="38224">MSSSESTSGRGTTFNSGRKDEIEQLYHVVSVLLGGIAYGTYLALFAVGIPVILKRAKQSSSWAFLTGTLVLFVYATTYTVVGVYRFVIAYGKHTIRPALAIGYYHGTRGEWDGVTQTFMINFGTWTADAIMIYRCFIIWNRNWLVILFPCLLLALSIAVGAYTFIFTFDPSLISVDQVAPFYSLVFPINIGKSTITTGLITHHIYQQHRASRAVGLNSNGGIALVQIMRIIIESAAVYAIQQIILLVLFFLKHPAQVLFHATLLPSLGIVFLLMVLRTQAAPPQRDNKSALIILPNLAEVPTTETEQESTTGTPIALSRLSCSGKAAPTPPGLKASPEQKNACRAKDSAS</sequence>
<keyword evidence="2" id="KW-0812">Transmembrane</keyword>
<keyword evidence="2" id="KW-0472">Membrane</keyword>
<dbReference type="EMBL" id="ML210261">
    <property type="protein sequence ID" value="TFK21668.1"/>
    <property type="molecule type" value="Genomic_DNA"/>
</dbReference>
<protein>
    <submittedName>
        <fullName evidence="3">Uncharacterized protein</fullName>
    </submittedName>
</protein>
<organism evidence="3 4">
    <name type="scientific">Coprinopsis marcescibilis</name>
    <name type="common">Agaric fungus</name>
    <name type="synonym">Psathyrella marcescibilis</name>
    <dbReference type="NCBI Taxonomy" id="230819"/>
    <lineage>
        <taxon>Eukaryota</taxon>
        <taxon>Fungi</taxon>
        <taxon>Dikarya</taxon>
        <taxon>Basidiomycota</taxon>
        <taxon>Agaricomycotina</taxon>
        <taxon>Agaricomycetes</taxon>
        <taxon>Agaricomycetidae</taxon>
        <taxon>Agaricales</taxon>
        <taxon>Agaricineae</taxon>
        <taxon>Psathyrellaceae</taxon>
        <taxon>Coprinopsis</taxon>
    </lineage>
</organism>
<keyword evidence="4" id="KW-1185">Reference proteome</keyword>
<evidence type="ECO:0000313" key="3">
    <source>
        <dbReference type="EMBL" id="TFK21668.1"/>
    </source>
</evidence>
<feature type="transmembrane region" description="Helical" evidence="2">
    <location>
        <begin position="257"/>
        <end position="276"/>
    </location>
</feature>
<feature type="transmembrane region" description="Helical" evidence="2">
    <location>
        <begin position="222"/>
        <end position="251"/>
    </location>
</feature>
<dbReference type="AlphaFoldDB" id="A0A5C3L0C3"/>
<feature type="region of interest" description="Disordered" evidence="1">
    <location>
        <begin position="302"/>
        <end position="350"/>
    </location>
</feature>
<feature type="compositionally biased region" description="Low complexity" evidence="1">
    <location>
        <begin position="302"/>
        <end position="313"/>
    </location>
</feature>
<evidence type="ECO:0000256" key="2">
    <source>
        <dbReference type="SAM" id="Phobius"/>
    </source>
</evidence>
<evidence type="ECO:0000313" key="4">
    <source>
        <dbReference type="Proteomes" id="UP000307440"/>
    </source>
</evidence>
<evidence type="ECO:0000256" key="1">
    <source>
        <dbReference type="SAM" id="MobiDB-lite"/>
    </source>
</evidence>
<accession>A0A5C3L0C3</accession>
<dbReference type="Proteomes" id="UP000307440">
    <property type="component" value="Unassembled WGS sequence"/>
</dbReference>